<dbReference type="Gene3D" id="1.10.10.10">
    <property type="entry name" value="Winged helix-like DNA-binding domain superfamily/Winged helix DNA-binding domain"/>
    <property type="match status" value="1"/>
</dbReference>
<dbReference type="InterPro" id="IPR036390">
    <property type="entry name" value="WH_DNA-bd_sf"/>
</dbReference>
<dbReference type="EMBL" id="FMAF01000007">
    <property type="protein sequence ID" value="SCB32303.1"/>
    <property type="molecule type" value="Genomic_DNA"/>
</dbReference>
<organism evidence="1 2">
    <name type="scientific">Rhizobium lusitanum</name>
    <dbReference type="NCBI Taxonomy" id="293958"/>
    <lineage>
        <taxon>Bacteria</taxon>
        <taxon>Pseudomonadati</taxon>
        <taxon>Pseudomonadota</taxon>
        <taxon>Alphaproteobacteria</taxon>
        <taxon>Hyphomicrobiales</taxon>
        <taxon>Rhizobiaceae</taxon>
        <taxon>Rhizobium/Agrobacterium group</taxon>
        <taxon>Rhizobium</taxon>
    </lineage>
</organism>
<gene>
    <name evidence="1" type="ORF">GA0061101_10755</name>
</gene>
<sequence length="257" mass="27944">MRGEIESSSKVELEVPIGIDGCSRLDYIPSMALEYYLAGSTDTEAEKRQGRPASERILTLLKMRGSQTSAALGTALGTTGENARQQLVKLAADGLVEARSQAKGVGRPQQEWELTERGHGFFPDTHGELAVSLIKAVRNTLGEAALDQLIAAREGETRATYSAVLEGVDDLEARIAALAAQRSAEGYMAEWRRTNEGDAWLLIENHCPICAAATTCQGFCRSELAVFRDVLGDGCTVEREEHILHGARRCAYRISPH</sequence>
<protein>
    <submittedName>
        <fullName evidence="1">Predicted transcriptional regulator, ArsR family</fullName>
    </submittedName>
</protein>
<dbReference type="SUPFAM" id="SSF46785">
    <property type="entry name" value="Winged helix' DNA-binding domain"/>
    <property type="match status" value="1"/>
</dbReference>
<name>A0A1C3VXB0_9HYPH</name>
<dbReference type="Proteomes" id="UP000199205">
    <property type="component" value="Unassembled WGS sequence"/>
</dbReference>
<proteinExistence type="predicted"/>
<accession>A0A1C3VXB0</accession>
<evidence type="ECO:0000313" key="1">
    <source>
        <dbReference type="EMBL" id="SCB32303.1"/>
    </source>
</evidence>
<reference evidence="1 2" key="1">
    <citation type="submission" date="2016-08" db="EMBL/GenBank/DDBJ databases">
        <authorList>
            <person name="Seilhamer J.J."/>
        </authorList>
    </citation>
    <scope>NUCLEOTIDE SEQUENCE [LARGE SCALE GENOMIC DNA]</scope>
    <source>
        <strain evidence="1 2">P1-7</strain>
    </source>
</reference>
<dbReference type="AlphaFoldDB" id="A0A1C3VXB0"/>
<dbReference type="InterPro" id="IPR036388">
    <property type="entry name" value="WH-like_DNA-bd_sf"/>
</dbReference>
<evidence type="ECO:0000313" key="2">
    <source>
        <dbReference type="Proteomes" id="UP000199205"/>
    </source>
</evidence>